<dbReference type="Proteomes" id="UP000290289">
    <property type="component" value="Chromosome 10"/>
</dbReference>
<accession>A0A498IS47</accession>
<keyword evidence="2" id="KW-1185">Reference proteome</keyword>
<comment type="caution">
    <text evidence="1">The sequence shown here is derived from an EMBL/GenBank/DDBJ whole genome shotgun (WGS) entry which is preliminary data.</text>
</comment>
<dbReference type="AlphaFoldDB" id="A0A498IS47"/>
<gene>
    <name evidence="1" type="ORF">DVH24_017092</name>
</gene>
<proteinExistence type="predicted"/>
<evidence type="ECO:0000313" key="2">
    <source>
        <dbReference type="Proteomes" id="UP000290289"/>
    </source>
</evidence>
<sequence>MPQRNLVEFICEIVVFFIPNVLLKALEAEHPIIDSNFQTNTKSSSLQENAECWVAGRGGRAHS</sequence>
<reference evidence="1 2" key="1">
    <citation type="submission" date="2018-10" db="EMBL/GenBank/DDBJ databases">
        <title>A high-quality apple genome assembly.</title>
        <authorList>
            <person name="Hu J."/>
        </authorList>
    </citation>
    <scope>NUCLEOTIDE SEQUENCE [LARGE SCALE GENOMIC DNA]</scope>
    <source>
        <strain evidence="2">cv. HFTH1</strain>
        <tissue evidence="1">Young leaf</tissue>
    </source>
</reference>
<dbReference type="EMBL" id="RDQH01000336">
    <property type="protein sequence ID" value="RXH86039.1"/>
    <property type="molecule type" value="Genomic_DNA"/>
</dbReference>
<evidence type="ECO:0000313" key="1">
    <source>
        <dbReference type="EMBL" id="RXH86039.1"/>
    </source>
</evidence>
<name>A0A498IS47_MALDO</name>
<organism evidence="1 2">
    <name type="scientific">Malus domestica</name>
    <name type="common">Apple</name>
    <name type="synonym">Pyrus malus</name>
    <dbReference type="NCBI Taxonomy" id="3750"/>
    <lineage>
        <taxon>Eukaryota</taxon>
        <taxon>Viridiplantae</taxon>
        <taxon>Streptophyta</taxon>
        <taxon>Embryophyta</taxon>
        <taxon>Tracheophyta</taxon>
        <taxon>Spermatophyta</taxon>
        <taxon>Magnoliopsida</taxon>
        <taxon>eudicotyledons</taxon>
        <taxon>Gunneridae</taxon>
        <taxon>Pentapetalae</taxon>
        <taxon>rosids</taxon>
        <taxon>fabids</taxon>
        <taxon>Rosales</taxon>
        <taxon>Rosaceae</taxon>
        <taxon>Amygdaloideae</taxon>
        <taxon>Maleae</taxon>
        <taxon>Malus</taxon>
    </lineage>
</organism>
<protein>
    <submittedName>
        <fullName evidence="1">Uncharacterized protein</fullName>
    </submittedName>
</protein>